<evidence type="ECO:0000313" key="2">
    <source>
        <dbReference type="EMBL" id="MFC0314839.1"/>
    </source>
</evidence>
<gene>
    <name evidence="2" type="ORF">ACFFJD_08240</name>
</gene>
<feature type="non-terminal residue" evidence="2">
    <location>
        <position position="175"/>
    </location>
</feature>
<dbReference type="SUPFAM" id="SSF52777">
    <property type="entry name" value="CoA-dependent acyltransferases"/>
    <property type="match status" value="1"/>
</dbReference>
<accession>A0ABV6H7J1</accession>
<organism evidence="2 3">
    <name type="scientific">Gordonia phosphorivorans</name>
    <dbReference type="NCBI Taxonomy" id="1056982"/>
    <lineage>
        <taxon>Bacteria</taxon>
        <taxon>Bacillati</taxon>
        <taxon>Actinomycetota</taxon>
        <taxon>Actinomycetes</taxon>
        <taxon>Mycobacteriales</taxon>
        <taxon>Gordoniaceae</taxon>
        <taxon>Gordonia</taxon>
    </lineage>
</organism>
<proteinExistence type="predicted"/>
<comment type="caution">
    <text evidence="2">The sequence shown here is derived from an EMBL/GenBank/DDBJ whole genome shotgun (WGS) entry which is preliminary data.</text>
</comment>
<dbReference type="EMBL" id="JBHLWV010000017">
    <property type="protein sequence ID" value="MFC0314839.1"/>
    <property type="molecule type" value="Genomic_DNA"/>
</dbReference>
<dbReference type="RefSeq" id="WP_382362995.1">
    <property type="nucleotide sequence ID" value="NZ_JBHLWV010000017.1"/>
</dbReference>
<evidence type="ECO:0000313" key="3">
    <source>
        <dbReference type="Proteomes" id="UP001589783"/>
    </source>
</evidence>
<feature type="domain" description="Condensation" evidence="1">
    <location>
        <begin position="6"/>
        <end position="137"/>
    </location>
</feature>
<dbReference type="Proteomes" id="UP001589783">
    <property type="component" value="Unassembled WGS sequence"/>
</dbReference>
<dbReference type="Gene3D" id="3.30.559.30">
    <property type="entry name" value="Nonribosomal peptide synthetase, condensation domain"/>
    <property type="match status" value="1"/>
</dbReference>
<protein>
    <submittedName>
        <fullName evidence="2">Condensation domain-containing protein</fullName>
    </submittedName>
</protein>
<reference evidence="2 3" key="1">
    <citation type="submission" date="2024-09" db="EMBL/GenBank/DDBJ databases">
        <authorList>
            <person name="Sun Q."/>
            <person name="Mori K."/>
        </authorList>
    </citation>
    <scope>NUCLEOTIDE SEQUENCE [LARGE SCALE GENOMIC DNA]</scope>
    <source>
        <strain evidence="2 3">CCM 7957</strain>
    </source>
</reference>
<evidence type="ECO:0000259" key="1">
    <source>
        <dbReference type="Pfam" id="PF00668"/>
    </source>
</evidence>
<name>A0ABV6H7J1_9ACTN</name>
<dbReference type="Pfam" id="PF00668">
    <property type="entry name" value="Condensation"/>
    <property type="match status" value="1"/>
</dbReference>
<sequence length="175" mass="17986">MKGADLAAFEHAEVPFESVVDALNPVRSEAFSPIVQIILSVDPVSASVDDVATAGLSVSPVEPDDVVAQMDLNLALVTSSGTDGWYGLLTFATALFDPATVEVLGRRFVEVLDALVSDPAAPVGDVPLMTDTETTAIVSASAGVVVPVLEESIADAVATRIVEVPSAVALVVGER</sequence>
<keyword evidence="3" id="KW-1185">Reference proteome</keyword>
<dbReference type="InterPro" id="IPR001242">
    <property type="entry name" value="Condensation_dom"/>
</dbReference>